<dbReference type="InterPro" id="IPR036388">
    <property type="entry name" value="WH-like_DNA-bd_sf"/>
</dbReference>
<dbReference type="SUPFAM" id="SSF46785">
    <property type="entry name" value="Winged helix' DNA-binding domain"/>
    <property type="match status" value="1"/>
</dbReference>
<comment type="similarity">
    <text evidence="2 8">Belongs to the TFIIF alpha subunit family.</text>
</comment>
<feature type="compositionally biased region" description="Basic and acidic residues" evidence="9">
    <location>
        <begin position="260"/>
        <end position="272"/>
    </location>
</feature>
<feature type="compositionally biased region" description="Basic and acidic residues" evidence="9">
    <location>
        <begin position="288"/>
        <end position="303"/>
    </location>
</feature>
<evidence type="ECO:0000256" key="9">
    <source>
        <dbReference type="SAM" id="MobiDB-lite"/>
    </source>
</evidence>
<dbReference type="GO" id="GO:0005674">
    <property type="term" value="C:transcription factor TFIIF complex"/>
    <property type="evidence" value="ECO:0007669"/>
    <property type="project" value="TreeGrafter"/>
</dbReference>
<keyword evidence="10" id="KW-0648">Protein biosynthesis</keyword>
<dbReference type="InterPro" id="IPR008851">
    <property type="entry name" value="TFIIF-alpha"/>
</dbReference>
<dbReference type="Proteomes" id="UP000238479">
    <property type="component" value="Chromosome 5"/>
</dbReference>
<dbReference type="InterPro" id="IPR011039">
    <property type="entry name" value="TFIIF_interaction"/>
</dbReference>
<dbReference type="OrthoDB" id="76676at2759"/>
<evidence type="ECO:0000256" key="1">
    <source>
        <dbReference type="ARBA" id="ARBA00004123"/>
    </source>
</evidence>
<dbReference type="GO" id="GO:0016251">
    <property type="term" value="F:RNA polymerase II general transcription initiation factor activity"/>
    <property type="evidence" value="ECO:0007669"/>
    <property type="project" value="TreeGrafter"/>
</dbReference>
<name>A0A2P6Q3W7_ROSCH</name>
<evidence type="ECO:0000256" key="6">
    <source>
        <dbReference type="ARBA" id="ARBA00023242"/>
    </source>
</evidence>
<evidence type="ECO:0000313" key="10">
    <source>
        <dbReference type="EMBL" id="PRQ28881.1"/>
    </source>
</evidence>
<dbReference type="Gramene" id="PRQ28881">
    <property type="protein sequence ID" value="PRQ28881"/>
    <property type="gene ID" value="RchiOBHm_Chr5g0007791"/>
</dbReference>
<comment type="caution">
    <text evidence="10">The sequence shown here is derived from an EMBL/GenBank/DDBJ whole genome shotgun (WGS) entry which is preliminary data.</text>
</comment>
<dbReference type="GO" id="GO:0006367">
    <property type="term" value="P:transcription initiation at RNA polymerase II promoter"/>
    <property type="evidence" value="ECO:0007669"/>
    <property type="project" value="InterPro"/>
</dbReference>
<feature type="region of interest" description="Disordered" evidence="9">
    <location>
        <begin position="86"/>
        <end position="118"/>
    </location>
</feature>
<dbReference type="Gene3D" id="1.10.10.10">
    <property type="entry name" value="Winged helix-like DNA-binding domain superfamily/Winged helix DNA-binding domain"/>
    <property type="match status" value="1"/>
</dbReference>
<feature type="compositionally biased region" description="Basic and acidic residues" evidence="9">
    <location>
        <begin position="402"/>
        <end position="417"/>
    </location>
</feature>
<dbReference type="InterPro" id="IPR036390">
    <property type="entry name" value="WH_DNA-bd_sf"/>
</dbReference>
<dbReference type="OMA" id="MTLCFSC"/>
<keyword evidence="10" id="KW-0396">Initiation factor</keyword>
<evidence type="ECO:0000313" key="11">
    <source>
        <dbReference type="Proteomes" id="UP000238479"/>
    </source>
</evidence>
<keyword evidence="11" id="KW-1185">Reference proteome</keyword>
<evidence type="ECO:0000256" key="2">
    <source>
        <dbReference type="ARBA" id="ARBA00005249"/>
    </source>
</evidence>
<comment type="function">
    <text evidence="7 8">TFIIF is a general transcription initiation factor that binds to RNA polymerase II and helps to recruit it to the initiation complex in collaboration with TFIIB. It promotes transcription elongation.</text>
</comment>
<dbReference type="AlphaFoldDB" id="A0A2P6Q3W7"/>
<comment type="subcellular location">
    <subcellularLocation>
        <location evidence="1 8">Nucleus</location>
    </subcellularLocation>
</comment>
<protein>
    <recommendedName>
        <fullName evidence="8">Transcription initiation factor IIF subunit alpha</fullName>
    </recommendedName>
</protein>
<gene>
    <name evidence="10" type="ORF">RchiOBHm_Chr5g0007791</name>
</gene>
<dbReference type="GO" id="GO:0003677">
    <property type="term" value="F:DNA binding"/>
    <property type="evidence" value="ECO:0007669"/>
    <property type="project" value="UniProtKB-KW"/>
</dbReference>
<dbReference type="PANTHER" id="PTHR13011:SF0">
    <property type="entry name" value="GENERAL TRANSCRIPTION FACTOR IIF SUBUNIT 1"/>
    <property type="match status" value="1"/>
</dbReference>
<organism evidence="10 11">
    <name type="scientific">Rosa chinensis</name>
    <name type="common">China rose</name>
    <dbReference type="NCBI Taxonomy" id="74649"/>
    <lineage>
        <taxon>Eukaryota</taxon>
        <taxon>Viridiplantae</taxon>
        <taxon>Streptophyta</taxon>
        <taxon>Embryophyta</taxon>
        <taxon>Tracheophyta</taxon>
        <taxon>Spermatophyta</taxon>
        <taxon>Magnoliopsida</taxon>
        <taxon>eudicotyledons</taxon>
        <taxon>Gunneridae</taxon>
        <taxon>Pentapetalae</taxon>
        <taxon>rosids</taxon>
        <taxon>fabids</taxon>
        <taxon>Rosales</taxon>
        <taxon>Rosaceae</taxon>
        <taxon>Rosoideae</taxon>
        <taxon>Rosoideae incertae sedis</taxon>
        <taxon>Rosa</taxon>
    </lineage>
</organism>
<evidence type="ECO:0000256" key="4">
    <source>
        <dbReference type="ARBA" id="ARBA00023125"/>
    </source>
</evidence>
<dbReference type="SUPFAM" id="SSF50916">
    <property type="entry name" value="Rap30/74 interaction domains"/>
    <property type="match status" value="1"/>
</dbReference>
<dbReference type="Pfam" id="PF05793">
    <property type="entry name" value="TFIIF_alpha"/>
    <property type="match status" value="2"/>
</dbReference>
<keyword evidence="6 8" id="KW-0539">Nucleus</keyword>
<dbReference type="GO" id="GO:0001096">
    <property type="term" value="F:TFIIF-class transcription factor complex binding"/>
    <property type="evidence" value="ECO:0007669"/>
    <property type="project" value="TreeGrafter"/>
</dbReference>
<feature type="compositionally biased region" description="Polar residues" evidence="9">
    <location>
        <begin position="86"/>
        <end position="97"/>
    </location>
</feature>
<feature type="compositionally biased region" description="Acidic residues" evidence="9">
    <location>
        <begin position="334"/>
        <end position="351"/>
    </location>
</feature>
<proteinExistence type="inferred from homology"/>
<dbReference type="PANTHER" id="PTHR13011">
    <property type="entry name" value="TFIIF-ALPHA"/>
    <property type="match status" value="1"/>
</dbReference>
<feature type="compositionally biased region" description="Basic and acidic residues" evidence="9">
    <location>
        <begin position="99"/>
        <end position="115"/>
    </location>
</feature>
<sequence>MSTDLLLKPSCQVRGCGSTSDLYGSNCKHMTLCFSCGKSMAENKAKCIQCDAIVTRLVREYNVRRESTVNNKNYFIGRFGTGLPNFSKTKNPSQNKWSLRKDLQDPRKNKEEQKTKPWVLDELTGQSRYQGHQEGAQSASYYLLMKQGKEFSAVPAGSWFNFNKVAQYKQLTLEEAEEKMNNRQKTNRDGYKRWIMKFGNGPEKVTGDGGGGGEGNFSDNEEEETTRKRYRLGSLNKIGGDGDDDEDNLIGADGDLNDDGSDKGSDWEHEEIFSDDDEAVGNPDEREDFEHEAAAPPETKQDDDGNEEEAGLSESGRELKKLLGRSGGLNGIDKEEEDEDDDDEDDMDEDICLLPPAPKQKDAPKQLEPFDNRSTKAVTKGKRKLDSDQANKASNTAPPKKMKTENEQKSSVREKPAASEISVHAKVIPSLKTGSASPVAEEEIRALLMQKAPIALPDFVNNFPERRKYSKEQKDAFTAIVKKVSELEKKNGISYVVLRKK</sequence>
<evidence type="ECO:0000256" key="7">
    <source>
        <dbReference type="ARBA" id="ARBA00025232"/>
    </source>
</evidence>
<keyword evidence="5 8" id="KW-0804">Transcription</keyword>
<reference evidence="10 11" key="1">
    <citation type="journal article" date="2018" name="Nat. Genet.">
        <title>The Rosa genome provides new insights in the design of modern roses.</title>
        <authorList>
            <person name="Bendahmane M."/>
        </authorList>
    </citation>
    <scope>NUCLEOTIDE SEQUENCE [LARGE SCALE GENOMIC DNA]</scope>
    <source>
        <strain evidence="11">cv. Old Blush</strain>
    </source>
</reference>
<evidence type="ECO:0000256" key="8">
    <source>
        <dbReference type="RuleBase" id="RU366044"/>
    </source>
</evidence>
<keyword evidence="3 8" id="KW-0805">Transcription regulation</keyword>
<dbReference type="EMBL" id="PDCK01000043">
    <property type="protein sequence ID" value="PRQ28881.1"/>
    <property type="molecule type" value="Genomic_DNA"/>
</dbReference>
<dbReference type="GO" id="GO:0003743">
    <property type="term" value="F:translation initiation factor activity"/>
    <property type="evidence" value="ECO:0007669"/>
    <property type="project" value="UniProtKB-KW"/>
</dbReference>
<feature type="region of interest" description="Disordered" evidence="9">
    <location>
        <begin position="198"/>
        <end position="421"/>
    </location>
</feature>
<keyword evidence="4 8" id="KW-0238">DNA-binding</keyword>
<dbReference type="GO" id="GO:0032968">
    <property type="term" value="P:positive regulation of transcription elongation by RNA polymerase II"/>
    <property type="evidence" value="ECO:0007669"/>
    <property type="project" value="InterPro"/>
</dbReference>
<dbReference type="STRING" id="74649.A0A2P6Q3W7"/>
<accession>A0A2P6Q3W7</accession>
<evidence type="ECO:0000256" key="5">
    <source>
        <dbReference type="ARBA" id="ARBA00023163"/>
    </source>
</evidence>
<evidence type="ECO:0000256" key="3">
    <source>
        <dbReference type="ARBA" id="ARBA00023015"/>
    </source>
</evidence>
<feature type="compositionally biased region" description="Basic and acidic residues" evidence="9">
    <location>
        <begin position="359"/>
        <end position="374"/>
    </location>
</feature>